<keyword evidence="2 5" id="KW-0863">Zinc-finger</keyword>
<evidence type="ECO:0000256" key="1">
    <source>
        <dbReference type="ARBA" id="ARBA00022723"/>
    </source>
</evidence>
<keyword evidence="6" id="KW-1133">Transmembrane helix</keyword>
<keyword evidence="4" id="KW-0238">DNA-binding</keyword>
<protein>
    <recommendedName>
        <fullName evidence="7">C3H1-type domain-containing protein</fullName>
    </recommendedName>
</protein>
<keyword evidence="9" id="KW-1185">Reference proteome</keyword>
<dbReference type="SMART" id="SM00356">
    <property type="entry name" value="ZnF_C3H1"/>
    <property type="match status" value="3"/>
</dbReference>
<name>A0A7J9GHU0_9ROSI</name>
<dbReference type="Pfam" id="PF00642">
    <property type="entry name" value="zf-CCCH"/>
    <property type="match status" value="3"/>
</dbReference>
<dbReference type="InterPro" id="IPR000571">
    <property type="entry name" value="Znf_CCCH"/>
</dbReference>
<dbReference type="InterPro" id="IPR036855">
    <property type="entry name" value="Znf_CCCH_sf"/>
</dbReference>
<dbReference type="PROSITE" id="PS50103">
    <property type="entry name" value="ZF_C3H1"/>
    <property type="match status" value="3"/>
</dbReference>
<dbReference type="PANTHER" id="PTHR12506">
    <property type="entry name" value="PROTEIN PHOSPHATASE RELATED"/>
    <property type="match status" value="1"/>
</dbReference>
<evidence type="ECO:0000256" key="6">
    <source>
        <dbReference type="SAM" id="Phobius"/>
    </source>
</evidence>
<evidence type="ECO:0000256" key="3">
    <source>
        <dbReference type="ARBA" id="ARBA00022833"/>
    </source>
</evidence>
<dbReference type="InterPro" id="IPR050974">
    <property type="entry name" value="Plant_ZF_CCCH"/>
</dbReference>
<feature type="zinc finger region" description="C3H1-type" evidence="5">
    <location>
        <begin position="82"/>
        <end position="101"/>
    </location>
</feature>
<keyword evidence="6" id="KW-0472">Membrane</keyword>
<keyword evidence="3 5" id="KW-0862">Zinc</keyword>
<dbReference type="GO" id="GO:0008270">
    <property type="term" value="F:zinc ion binding"/>
    <property type="evidence" value="ECO:0007669"/>
    <property type="project" value="UniProtKB-KW"/>
</dbReference>
<keyword evidence="1 5" id="KW-0479">Metal-binding</keyword>
<evidence type="ECO:0000256" key="5">
    <source>
        <dbReference type="PROSITE-ProRule" id="PRU00723"/>
    </source>
</evidence>
<feature type="domain" description="C3H1-type" evidence="7">
    <location>
        <begin position="82"/>
        <end position="101"/>
    </location>
</feature>
<dbReference type="GO" id="GO:0003677">
    <property type="term" value="F:DNA binding"/>
    <property type="evidence" value="ECO:0007669"/>
    <property type="project" value="UniProtKB-KW"/>
</dbReference>
<feature type="domain" description="C3H1-type" evidence="7">
    <location>
        <begin position="9"/>
        <end position="37"/>
    </location>
</feature>
<dbReference type="GO" id="GO:0003729">
    <property type="term" value="F:mRNA binding"/>
    <property type="evidence" value="ECO:0007669"/>
    <property type="project" value="UniProtKB-ARBA"/>
</dbReference>
<proteinExistence type="predicted"/>
<reference evidence="8 9" key="1">
    <citation type="journal article" date="2019" name="Genome Biol. Evol.">
        <title>Insights into the evolution of the New World diploid cottons (Gossypium, subgenus Houzingenia) based on genome sequencing.</title>
        <authorList>
            <person name="Grover C.E."/>
            <person name="Arick M.A. 2nd"/>
            <person name="Thrash A."/>
            <person name="Conover J.L."/>
            <person name="Sanders W.S."/>
            <person name="Peterson D.G."/>
            <person name="Frelichowski J.E."/>
            <person name="Scheffler J.A."/>
            <person name="Scheffler B.E."/>
            <person name="Wendel J.F."/>
        </authorList>
    </citation>
    <scope>NUCLEOTIDE SEQUENCE [LARGE SCALE GENOMIC DNA]</scope>
    <source>
        <strain evidence="8">0</strain>
        <tissue evidence="8">Leaf</tissue>
    </source>
</reference>
<feature type="zinc finger region" description="C3H1-type" evidence="5">
    <location>
        <begin position="9"/>
        <end position="37"/>
    </location>
</feature>
<dbReference type="PANTHER" id="PTHR12506:SF18">
    <property type="entry name" value="ZINC FINGER CCCH DOMAIN-CONTAINING PROTEIN 33-RELATED"/>
    <property type="match status" value="1"/>
</dbReference>
<dbReference type="OrthoDB" id="6053at2759"/>
<gene>
    <name evidence="8" type="ORF">Gohar_007839</name>
</gene>
<dbReference type="SUPFAM" id="SSF90229">
    <property type="entry name" value="CCCH zinc finger"/>
    <property type="match status" value="2"/>
</dbReference>
<dbReference type="Gene3D" id="4.10.1000.10">
    <property type="entry name" value="Zinc finger, CCCH-type"/>
    <property type="match status" value="2"/>
</dbReference>
<evidence type="ECO:0000313" key="9">
    <source>
        <dbReference type="Proteomes" id="UP000593560"/>
    </source>
</evidence>
<feature type="domain" description="C3H1-type" evidence="7">
    <location>
        <begin position="119"/>
        <end position="147"/>
    </location>
</feature>
<organism evidence="8 9">
    <name type="scientific">Gossypium harknessii</name>
    <dbReference type="NCBI Taxonomy" id="34285"/>
    <lineage>
        <taxon>Eukaryota</taxon>
        <taxon>Viridiplantae</taxon>
        <taxon>Streptophyta</taxon>
        <taxon>Embryophyta</taxon>
        <taxon>Tracheophyta</taxon>
        <taxon>Spermatophyta</taxon>
        <taxon>Magnoliopsida</taxon>
        <taxon>eudicotyledons</taxon>
        <taxon>Gunneridae</taxon>
        <taxon>Pentapetalae</taxon>
        <taxon>rosids</taxon>
        <taxon>malvids</taxon>
        <taxon>Malvales</taxon>
        <taxon>Malvaceae</taxon>
        <taxon>Malvoideae</taxon>
        <taxon>Gossypium</taxon>
    </lineage>
</organism>
<evidence type="ECO:0000256" key="4">
    <source>
        <dbReference type="ARBA" id="ARBA00023125"/>
    </source>
</evidence>
<comment type="caution">
    <text evidence="8">The sequence shown here is derived from an EMBL/GenBank/DDBJ whole genome shotgun (WGS) entry which is preliminary data.</text>
</comment>
<keyword evidence="6" id="KW-0812">Transmembrane</keyword>
<dbReference type="AlphaFoldDB" id="A0A7J9GHU0"/>
<dbReference type="EMBL" id="JABFAD010000004">
    <property type="protein sequence ID" value="MBA0797116.1"/>
    <property type="molecule type" value="Genomic_DNA"/>
</dbReference>
<feature type="transmembrane region" description="Helical" evidence="6">
    <location>
        <begin position="224"/>
        <end position="249"/>
    </location>
</feature>
<sequence>MESGYYPERPGEPDCSYYIRTGLCRFGATCRFNHPPNRKLAIAAARMKGEFPERVGQPECQACTHSLFSHVLTMLLLLHAIYNVQGTCKFGATCKFHHPREQAGIAGRVSLNILGYPFRQNETECAYYLRTGQCKFGSTCKFHHPQPTNMMISLRGSPIYPTVASPATPGQQSYPGGITNWSRASFIPSPRWQGPSSYAPLILPQGMVSVPGWNAYSVSFSSTLLFYCIVFCLWIEVVQNLGSVIYFPLD</sequence>
<evidence type="ECO:0000256" key="2">
    <source>
        <dbReference type="ARBA" id="ARBA00022771"/>
    </source>
</evidence>
<evidence type="ECO:0000313" key="8">
    <source>
        <dbReference type="EMBL" id="MBA0797116.1"/>
    </source>
</evidence>
<dbReference type="Proteomes" id="UP000593560">
    <property type="component" value="Unassembled WGS sequence"/>
</dbReference>
<feature type="zinc finger region" description="C3H1-type" evidence="5">
    <location>
        <begin position="119"/>
        <end position="147"/>
    </location>
</feature>
<evidence type="ECO:0000259" key="7">
    <source>
        <dbReference type="PROSITE" id="PS50103"/>
    </source>
</evidence>
<accession>A0A7J9GHU0</accession>